<evidence type="ECO:0000313" key="20">
    <source>
        <dbReference type="EMBL" id="AYO32257.1"/>
    </source>
</evidence>
<evidence type="ECO:0000256" key="10">
    <source>
        <dbReference type="ARBA" id="ARBA00022573"/>
    </source>
</evidence>
<comment type="catalytic activity">
    <reaction evidence="3">
        <text>adenosylcob(III)inamide + GTP = adenosylcob(III)inamide phosphate + GDP + H(+)</text>
        <dbReference type="Rhea" id="RHEA:15765"/>
        <dbReference type="ChEBI" id="CHEBI:2480"/>
        <dbReference type="ChEBI" id="CHEBI:15378"/>
        <dbReference type="ChEBI" id="CHEBI:37565"/>
        <dbReference type="ChEBI" id="CHEBI:58189"/>
        <dbReference type="ChEBI" id="CHEBI:58502"/>
        <dbReference type="EC" id="2.7.1.156"/>
    </reaction>
</comment>
<evidence type="ECO:0000256" key="4">
    <source>
        <dbReference type="ARBA" id="ARBA00003889"/>
    </source>
</evidence>
<protein>
    <recommendedName>
        <fullName evidence="16">Adenosylcobinamide kinase</fullName>
        <ecNumber evidence="8">2.7.1.156</ecNumber>
        <ecNumber evidence="9">2.7.7.62</ecNumber>
    </recommendedName>
    <alternativeName>
        <fullName evidence="17">Adenosylcobinamide-phosphate guanylyltransferase</fullName>
    </alternativeName>
</protein>
<reference evidence="20 21" key="1">
    <citation type="submission" date="2018-10" db="EMBL/GenBank/DDBJ databases">
        <authorList>
            <person name="Zhang X."/>
        </authorList>
    </citation>
    <scope>NUCLEOTIDE SEQUENCE [LARGE SCALE GENOMIC DNA]</scope>
    <source>
        <strain evidence="20 21">SK-G1</strain>
    </source>
</reference>
<evidence type="ECO:0000256" key="5">
    <source>
        <dbReference type="ARBA" id="ARBA00004692"/>
    </source>
</evidence>
<comment type="similarity">
    <text evidence="7">Belongs to the CobU/CobP family.</text>
</comment>
<evidence type="ECO:0000256" key="6">
    <source>
        <dbReference type="ARBA" id="ARBA00005159"/>
    </source>
</evidence>
<feature type="binding site" evidence="19">
    <location>
        <position position="61"/>
    </location>
    <ligand>
        <name>GTP</name>
        <dbReference type="ChEBI" id="CHEBI:37565"/>
    </ligand>
</feature>
<organism evidence="20 21">
    <name type="scientific">Biomaibacter acetigenes</name>
    <dbReference type="NCBI Taxonomy" id="2316383"/>
    <lineage>
        <taxon>Bacteria</taxon>
        <taxon>Bacillati</taxon>
        <taxon>Bacillota</taxon>
        <taxon>Clostridia</taxon>
        <taxon>Thermosediminibacterales</taxon>
        <taxon>Tepidanaerobacteraceae</taxon>
        <taxon>Biomaibacter</taxon>
    </lineage>
</organism>
<evidence type="ECO:0000256" key="14">
    <source>
        <dbReference type="ARBA" id="ARBA00022840"/>
    </source>
</evidence>
<dbReference type="RefSeq" id="WP_120767432.1">
    <property type="nucleotide sequence ID" value="NZ_CP033169.1"/>
</dbReference>
<evidence type="ECO:0000256" key="16">
    <source>
        <dbReference type="ARBA" id="ARBA00029570"/>
    </source>
</evidence>
<evidence type="ECO:0000256" key="12">
    <source>
        <dbReference type="ARBA" id="ARBA00022741"/>
    </source>
</evidence>
<dbReference type="PANTHER" id="PTHR34848">
    <property type="match status" value="1"/>
</dbReference>
<comment type="catalytic activity">
    <reaction evidence="1">
        <text>adenosylcob(III)inamide + ATP = adenosylcob(III)inamide phosphate + ADP + H(+)</text>
        <dbReference type="Rhea" id="RHEA:15769"/>
        <dbReference type="ChEBI" id="CHEBI:2480"/>
        <dbReference type="ChEBI" id="CHEBI:15378"/>
        <dbReference type="ChEBI" id="CHEBI:30616"/>
        <dbReference type="ChEBI" id="CHEBI:58502"/>
        <dbReference type="ChEBI" id="CHEBI:456216"/>
        <dbReference type="EC" id="2.7.1.156"/>
    </reaction>
</comment>
<sequence>MSITFITGGARSGKSRFAERMAAESNQKVIYIATAQALDEEMAHRIALHRQRRPAVWMTVEEPEYVSKALKNISGDGRLTDYGVVLIDCLALLVSNWLPLEKAENPETWEDLREALLNEINVMIFEAGRMERHVIIVSNEVGMGLVPEYPLGRLYRDLLGEVNQVVASSADEVYFMVSGIPLKIK</sequence>
<dbReference type="PANTHER" id="PTHR34848:SF1">
    <property type="entry name" value="BIFUNCTIONAL ADENOSYLCOBALAMIN BIOSYNTHESIS PROTEIN COBU"/>
    <property type="match status" value="1"/>
</dbReference>
<dbReference type="InterPro" id="IPR027417">
    <property type="entry name" value="P-loop_NTPase"/>
</dbReference>
<feature type="binding site" evidence="19">
    <location>
        <position position="88"/>
    </location>
    <ligand>
        <name>GTP</name>
        <dbReference type="ChEBI" id="CHEBI:37565"/>
    </ligand>
</feature>
<comment type="catalytic activity">
    <reaction evidence="2">
        <text>adenosylcob(III)inamide phosphate + GTP + H(+) = adenosylcob(III)inamide-GDP + diphosphate</text>
        <dbReference type="Rhea" id="RHEA:22712"/>
        <dbReference type="ChEBI" id="CHEBI:15378"/>
        <dbReference type="ChEBI" id="CHEBI:33019"/>
        <dbReference type="ChEBI" id="CHEBI:37565"/>
        <dbReference type="ChEBI" id="CHEBI:58502"/>
        <dbReference type="ChEBI" id="CHEBI:60487"/>
        <dbReference type="EC" id="2.7.7.62"/>
    </reaction>
</comment>
<dbReference type="AlphaFoldDB" id="A0A3G2RC36"/>
<feature type="active site" description="GMP-histidine intermediate" evidence="18">
    <location>
        <position position="49"/>
    </location>
</feature>
<proteinExistence type="inferred from homology"/>
<keyword evidence="10" id="KW-0169">Cobalamin biosynthesis</keyword>
<evidence type="ECO:0000256" key="7">
    <source>
        <dbReference type="ARBA" id="ARBA00007490"/>
    </source>
</evidence>
<dbReference type="NCBIfam" id="NF004469">
    <property type="entry name" value="PRK05800.1"/>
    <property type="match status" value="1"/>
</dbReference>
<keyword evidence="14" id="KW-0067">ATP-binding</keyword>
<evidence type="ECO:0000256" key="15">
    <source>
        <dbReference type="ARBA" id="ARBA00023134"/>
    </source>
</evidence>
<dbReference type="EC" id="2.7.1.156" evidence="8"/>
<evidence type="ECO:0000256" key="17">
    <source>
        <dbReference type="ARBA" id="ARBA00030571"/>
    </source>
</evidence>
<feature type="binding site" evidence="19">
    <location>
        <begin position="50"/>
        <end position="53"/>
    </location>
    <ligand>
        <name>GTP</name>
        <dbReference type="ChEBI" id="CHEBI:37565"/>
    </ligand>
</feature>
<gene>
    <name evidence="20" type="ORF">D2962_09955</name>
</gene>
<dbReference type="Gene3D" id="3.40.50.300">
    <property type="entry name" value="P-loop containing nucleotide triphosphate hydrolases"/>
    <property type="match status" value="1"/>
</dbReference>
<evidence type="ECO:0000256" key="13">
    <source>
        <dbReference type="ARBA" id="ARBA00022777"/>
    </source>
</evidence>
<dbReference type="InterPro" id="IPR003203">
    <property type="entry name" value="CobU/CobP"/>
</dbReference>
<keyword evidence="20" id="KW-0548">Nucleotidyltransferase</keyword>
<dbReference type="EC" id="2.7.7.62" evidence="9"/>
<dbReference type="Proteomes" id="UP000280960">
    <property type="component" value="Chromosome"/>
</dbReference>
<name>A0A3G2RC36_9FIRM</name>
<keyword evidence="13 20" id="KW-0418">Kinase</keyword>
<dbReference type="EMBL" id="CP033169">
    <property type="protein sequence ID" value="AYO32257.1"/>
    <property type="molecule type" value="Genomic_DNA"/>
</dbReference>
<feature type="binding site" evidence="19">
    <location>
        <begin position="33"/>
        <end position="35"/>
    </location>
    <ligand>
        <name>GTP</name>
        <dbReference type="ChEBI" id="CHEBI:37565"/>
    </ligand>
</feature>
<feature type="binding site" evidence="19">
    <location>
        <begin position="8"/>
        <end position="15"/>
    </location>
    <ligand>
        <name>GTP</name>
        <dbReference type="ChEBI" id="CHEBI:37565"/>
    </ligand>
</feature>
<evidence type="ECO:0000256" key="18">
    <source>
        <dbReference type="PIRSR" id="PIRSR006135-1"/>
    </source>
</evidence>
<dbReference type="Pfam" id="PF02283">
    <property type="entry name" value="CobU"/>
    <property type="match status" value="1"/>
</dbReference>
<comment type="pathway">
    <text evidence="6">Cofactor biosynthesis; adenosylcobalamin biosynthesis; adenosylcobalamin from cob(II)yrinate a,c-diamide: step 5/7.</text>
</comment>
<dbReference type="CDD" id="cd00544">
    <property type="entry name" value="CobU"/>
    <property type="match status" value="1"/>
</dbReference>
<dbReference type="GO" id="GO:0005524">
    <property type="term" value="F:ATP binding"/>
    <property type="evidence" value="ECO:0007669"/>
    <property type="project" value="UniProtKB-KW"/>
</dbReference>
<keyword evidence="21" id="KW-1185">Reference proteome</keyword>
<evidence type="ECO:0000256" key="19">
    <source>
        <dbReference type="PIRSR" id="PIRSR006135-2"/>
    </source>
</evidence>
<comment type="pathway">
    <text evidence="5">Cofactor biosynthesis; adenosylcobalamin biosynthesis; adenosylcobalamin from cob(II)yrinate a,c-diamide: step 6/7.</text>
</comment>
<dbReference type="GO" id="GO:0008820">
    <property type="term" value="F:cobinamide phosphate guanylyltransferase activity"/>
    <property type="evidence" value="ECO:0007669"/>
    <property type="project" value="UniProtKB-EC"/>
</dbReference>
<comment type="function">
    <text evidence="4">Catalyzes ATP-dependent phosphorylation of adenosylcobinamide and addition of GMP to adenosylcobinamide phosphate.</text>
</comment>
<keyword evidence="15 19" id="KW-0342">GTP-binding</keyword>
<accession>A0A3G2RC36</accession>
<evidence type="ECO:0000256" key="2">
    <source>
        <dbReference type="ARBA" id="ARBA00000711"/>
    </source>
</evidence>
<evidence type="ECO:0000256" key="9">
    <source>
        <dbReference type="ARBA" id="ARBA00012523"/>
    </source>
</evidence>
<evidence type="ECO:0000256" key="1">
    <source>
        <dbReference type="ARBA" id="ARBA00000312"/>
    </source>
</evidence>
<dbReference type="SUPFAM" id="SSF52540">
    <property type="entry name" value="P-loop containing nucleoside triphosphate hydrolases"/>
    <property type="match status" value="1"/>
</dbReference>
<dbReference type="GO" id="GO:0043752">
    <property type="term" value="F:adenosylcobinamide kinase activity"/>
    <property type="evidence" value="ECO:0007669"/>
    <property type="project" value="UniProtKB-EC"/>
</dbReference>
<dbReference type="KEGG" id="bacg:D2962_09955"/>
<keyword evidence="12 19" id="KW-0547">Nucleotide-binding</keyword>
<dbReference type="GO" id="GO:0005525">
    <property type="term" value="F:GTP binding"/>
    <property type="evidence" value="ECO:0007669"/>
    <property type="project" value="UniProtKB-KW"/>
</dbReference>
<evidence type="ECO:0000313" key="21">
    <source>
        <dbReference type="Proteomes" id="UP000280960"/>
    </source>
</evidence>
<keyword evidence="11 20" id="KW-0808">Transferase</keyword>
<dbReference type="UniPathway" id="UPA00148">
    <property type="reaction ID" value="UER00236"/>
</dbReference>
<dbReference type="PIRSF" id="PIRSF006135">
    <property type="entry name" value="CobU"/>
    <property type="match status" value="1"/>
</dbReference>
<dbReference type="GO" id="GO:0009236">
    <property type="term" value="P:cobalamin biosynthetic process"/>
    <property type="evidence" value="ECO:0007669"/>
    <property type="project" value="UniProtKB-UniPathway"/>
</dbReference>
<evidence type="ECO:0000256" key="8">
    <source>
        <dbReference type="ARBA" id="ARBA00012016"/>
    </source>
</evidence>
<evidence type="ECO:0000256" key="11">
    <source>
        <dbReference type="ARBA" id="ARBA00022679"/>
    </source>
</evidence>
<evidence type="ECO:0000256" key="3">
    <source>
        <dbReference type="ARBA" id="ARBA00001522"/>
    </source>
</evidence>